<dbReference type="Proteomes" id="UP000291236">
    <property type="component" value="Chromosome"/>
</dbReference>
<reference evidence="3 4" key="1">
    <citation type="submission" date="2018-12" db="EMBL/GenBank/DDBJ databases">
        <title>Rubrispira sanarue gen. nov., sp., nov., a member of the order Silvanigrellales, isolated from a brackish lake in Hamamatsu Japan.</title>
        <authorList>
            <person name="Maejima Y."/>
            <person name="Iino T."/>
            <person name="Muraguchi Y."/>
            <person name="Fukuda K."/>
            <person name="Nojiri H."/>
            <person name="Ohkuma M."/>
            <person name="Moriuchi R."/>
            <person name="Dohra H."/>
            <person name="Kimbara K."/>
            <person name="Shintani M."/>
        </authorList>
    </citation>
    <scope>NUCLEOTIDE SEQUENCE [LARGE SCALE GENOMIC DNA]</scope>
    <source>
        <strain evidence="3 4">RF1110005</strain>
    </source>
</reference>
<evidence type="ECO:0000256" key="1">
    <source>
        <dbReference type="ARBA" id="ARBA00022737"/>
    </source>
</evidence>
<dbReference type="AlphaFoldDB" id="A0A4P2VLG2"/>
<evidence type="ECO:0000256" key="2">
    <source>
        <dbReference type="ARBA" id="ARBA00022803"/>
    </source>
</evidence>
<protein>
    <recommendedName>
        <fullName evidence="5">Tetratricopeptide repeat protein</fullName>
    </recommendedName>
</protein>
<keyword evidence="2" id="KW-0802">TPR repeat</keyword>
<gene>
    <name evidence="3" type="ORF">JCM31447_06590</name>
</gene>
<evidence type="ECO:0000313" key="4">
    <source>
        <dbReference type="Proteomes" id="UP000291236"/>
    </source>
</evidence>
<dbReference type="PANTHER" id="PTHR44943:SF8">
    <property type="entry name" value="TPR REPEAT-CONTAINING PROTEIN MJ0263"/>
    <property type="match status" value="1"/>
</dbReference>
<dbReference type="InterPro" id="IPR051685">
    <property type="entry name" value="Ycf3/AcsC/BcsC/TPR_MFPF"/>
</dbReference>
<evidence type="ECO:0000313" key="3">
    <source>
        <dbReference type="EMBL" id="BBH52219.1"/>
    </source>
</evidence>
<dbReference type="InterPro" id="IPR019734">
    <property type="entry name" value="TPR_rpt"/>
</dbReference>
<sequence length="900" mass="102883">MPLRTKSINIKGLKQRQNIVFSINFSLKPRSYKLKKTTENFLNDANKYIFVQDFERAEAILKQLTRKYPEDYEILFRRVEVSSKRDTLPELIHEFKKLCKDFPLSKAIEFAHILAKIRLLNQIDSKKDKMHTPIKHAFEATRNIEHISPQRMPLVNMLSNKKLRINRTLDIPDDYIAEESPKFDSLYLDAEVKKEKPATANPESKEFLLEKTLNLQSKYPENYAAWYLAGCALECNGKLSEAIEKWDQAFKLNSKSTSILATLTELQQLGVIPENSPDYSEIFESLDKYLVHGHFETHTSLYNEFINSGDHKNAIGALKTLADWLQKQYGEVPIEVEILCLLGAMQAYKLAKNQAAAEACRSEVENLVIACKKSPRDMNQISFIAQLCEEYGLKSVARICYFAILISLDTPQDLIIQTASHCVSTNPSDGLLECLKVAYKNTHGCAEVRFCMLLCGLKTEKVDISEYMQKKNKIRELITIDSNSPVVFPTLEELYSLYNFDPEVNYYLGEINSKIGNYYNAKKHFQNMFSLDYFNTDGTLRYIFFLLKSHDYNTAREVAQEALSLATITEQQSNEMHWSIAAAFYSEGGFEKTHHEILKSLENDPWNHSYLVLYLRANLNIDGNEFLKEKENIIKEFEEALLNLETTSLHKNEIIEKLISHGNDCLRSGFSEYAWVLGKCAMLMSENINEQLLYFLAKAGAGYNARTAVQQILLLLRQKNGPKEFHFGTLSTCIAQIYSFSGDWPLVDEWLNISKNNRALFNKVTKPKLFELEALSITMKGSDLKRAQSLLEAAIDSYDNIHKVPMDTKVLHGYILVAQGQFNAGIEKMQNNISSNASVQSLYFLVKGLERAGQLDNTTKETISHLFQIYPTNTFEQKMIEEIFYTVGSKNSTSPVGLAC</sequence>
<dbReference type="InterPro" id="IPR011990">
    <property type="entry name" value="TPR-like_helical_dom_sf"/>
</dbReference>
<dbReference type="SMART" id="SM00028">
    <property type="entry name" value="TPR"/>
    <property type="match status" value="2"/>
</dbReference>
<keyword evidence="1" id="KW-0677">Repeat</keyword>
<dbReference type="KEGG" id="sbf:JCM31447_06590"/>
<proteinExistence type="predicted"/>
<evidence type="ECO:0008006" key="5">
    <source>
        <dbReference type="Google" id="ProtNLM"/>
    </source>
</evidence>
<organism evidence="3 4">
    <name type="scientific">Fluviispira sanaruensis</name>
    <dbReference type="NCBI Taxonomy" id="2493639"/>
    <lineage>
        <taxon>Bacteria</taxon>
        <taxon>Pseudomonadati</taxon>
        <taxon>Bdellovibrionota</taxon>
        <taxon>Oligoflexia</taxon>
        <taxon>Silvanigrellales</taxon>
        <taxon>Silvanigrellaceae</taxon>
        <taxon>Fluviispira</taxon>
    </lineage>
</organism>
<keyword evidence="4" id="KW-1185">Reference proteome</keyword>
<dbReference type="RefSeq" id="WP_130606481.1">
    <property type="nucleotide sequence ID" value="NZ_AP019368.1"/>
</dbReference>
<dbReference type="EMBL" id="AP019368">
    <property type="protein sequence ID" value="BBH52219.1"/>
    <property type="molecule type" value="Genomic_DNA"/>
</dbReference>
<dbReference type="Gene3D" id="1.25.40.10">
    <property type="entry name" value="Tetratricopeptide repeat domain"/>
    <property type="match status" value="2"/>
</dbReference>
<dbReference type="SUPFAM" id="SSF48452">
    <property type="entry name" value="TPR-like"/>
    <property type="match status" value="2"/>
</dbReference>
<name>A0A4P2VLG2_FLUSA</name>
<accession>A0A4P2VLG2</accession>
<dbReference type="PANTHER" id="PTHR44943">
    <property type="entry name" value="CELLULOSE SYNTHASE OPERON PROTEIN C"/>
    <property type="match status" value="1"/>
</dbReference>
<dbReference type="OrthoDB" id="5287295at2"/>